<protein>
    <submittedName>
        <fullName evidence="3">Metallo-mystery pair system four-Cys motif protein</fullName>
    </submittedName>
</protein>
<dbReference type="Pfam" id="PF20243">
    <property type="entry name" value="MbnP"/>
    <property type="match status" value="1"/>
</dbReference>
<dbReference type="InterPro" id="IPR046863">
    <property type="entry name" value="MbnP-like_dom"/>
</dbReference>
<dbReference type="NCBIfam" id="TIGR04052">
    <property type="entry name" value="MbnP_like_WxW"/>
    <property type="match status" value="1"/>
</dbReference>
<keyword evidence="1" id="KW-0732">Signal</keyword>
<sequence>MTLKHRRIGLAAAIVTSSLLLTACGGDSSTNEKTVETRELTLDFRAINSTVSPSVDVTDSICDTTLAAVGTEGTDAAIAYMAFYVSNVRLITSSGAEVAVTLDEDQDSQEQGIALVDFRDITSACGGTGEAKAIWNDVTGTYEHTSGTSYTGLKYQLGLPASINHAAPETAGVLSSAVSMSWGWLSGYRYLRMDLMPAGGVQLASGSTGSLWTVHLGATGCSNAADNDGTENRSAAPSGGECDTPNLSDVSLSDFNPDSSKIAVDIAALYAGSNLTVDTGGPSGCMSGTTDAECAEIFARLGLQHATQGDAFTTPIQQVVFSTLND</sequence>
<feature type="signal peptide" evidence="1">
    <location>
        <begin position="1"/>
        <end position="23"/>
    </location>
</feature>
<dbReference type="EMBL" id="JAPNOA010000059">
    <property type="protein sequence ID" value="MCY0967330.1"/>
    <property type="molecule type" value="Genomic_DNA"/>
</dbReference>
<feature type="chain" id="PRO_5040956534" evidence="1">
    <location>
        <begin position="24"/>
        <end position="326"/>
    </location>
</feature>
<comment type="caution">
    <text evidence="3">The sequence shown here is derived from an EMBL/GenBank/DDBJ whole genome shotgun (WGS) entry which is preliminary data.</text>
</comment>
<accession>A0A9X3EIH5</accession>
<dbReference type="Proteomes" id="UP001150830">
    <property type="component" value="Unassembled WGS sequence"/>
</dbReference>
<reference evidence="3" key="1">
    <citation type="submission" date="2022-11" db="EMBL/GenBank/DDBJ databases">
        <title>Parathalassolutuus dongxingensis gen. nov., sp. nov., a novel member of family Oceanospirillaceae isolated from a coastal shrimp pond in Guangxi, China.</title>
        <authorList>
            <person name="Chen H."/>
        </authorList>
    </citation>
    <scope>NUCLEOTIDE SEQUENCE</scope>
    <source>
        <strain evidence="3">G-43</strain>
    </source>
</reference>
<evidence type="ECO:0000313" key="4">
    <source>
        <dbReference type="Proteomes" id="UP001150830"/>
    </source>
</evidence>
<evidence type="ECO:0000313" key="3">
    <source>
        <dbReference type="EMBL" id="MCY0967330.1"/>
    </source>
</evidence>
<gene>
    <name evidence="3" type="ORF">OUO13_19290</name>
</gene>
<name>A0A9X3EIH5_9GAMM</name>
<keyword evidence="4" id="KW-1185">Reference proteome</keyword>
<evidence type="ECO:0000259" key="2">
    <source>
        <dbReference type="Pfam" id="PF20243"/>
    </source>
</evidence>
<dbReference type="PROSITE" id="PS51257">
    <property type="entry name" value="PROKAR_LIPOPROTEIN"/>
    <property type="match status" value="1"/>
</dbReference>
<feature type="domain" description="Copper-binding protein MbnP-like" evidence="2">
    <location>
        <begin position="59"/>
        <end position="287"/>
    </location>
</feature>
<dbReference type="RefSeq" id="WP_283175532.1">
    <property type="nucleotide sequence ID" value="NZ_JAPNOA010000059.1"/>
</dbReference>
<dbReference type="AlphaFoldDB" id="A0A9X3EIH5"/>
<evidence type="ECO:0000256" key="1">
    <source>
        <dbReference type="SAM" id="SignalP"/>
    </source>
</evidence>
<organism evidence="3 4">
    <name type="scientific">Parathalassolituus penaei</name>
    <dbReference type="NCBI Taxonomy" id="2997323"/>
    <lineage>
        <taxon>Bacteria</taxon>
        <taxon>Pseudomonadati</taxon>
        <taxon>Pseudomonadota</taxon>
        <taxon>Gammaproteobacteria</taxon>
        <taxon>Oceanospirillales</taxon>
        <taxon>Oceanospirillaceae</taxon>
        <taxon>Parathalassolituus</taxon>
    </lineage>
</organism>
<dbReference type="InterPro" id="IPR023977">
    <property type="entry name" value="MbnP-like"/>
</dbReference>
<proteinExistence type="predicted"/>